<dbReference type="GO" id="GO:0000159">
    <property type="term" value="C:protein phosphatase type 2A complex"/>
    <property type="evidence" value="ECO:0007669"/>
    <property type="project" value="TreeGrafter"/>
</dbReference>
<keyword evidence="5" id="KW-1185">Reference proteome</keyword>
<reference evidence="4" key="1">
    <citation type="submission" date="2022-07" db="EMBL/GenBank/DDBJ databases">
        <title>Genome analysis of Parmales, a sister group of diatoms, reveals the evolutionary specialization of diatoms from phago-mixotrophs to photoautotrophs.</title>
        <authorList>
            <person name="Ban H."/>
            <person name="Sato S."/>
            <person name="Yoshikawa S."/>
            <person name="Kazumasa Y."/>
            <person name="Nakamura Y."/>
            <person name="Ichinomiya M."/>
            <person name="Saitoh K."/>
            <person name="Sato N."/>
            <person name="Blanc-Mathieu R."/>
            <person name="Endo H."/>
            <person name="Kuwata A."/>
            <person name="Ogata H."/>
        </authorList>
    </citation>
    <scope>NUCLEOTIDE SEQUENCE</scope>
</reference>
<feature type="non-terminal residue" evidence="4">
    <location>
        <position position="1"/>
    </location>
</feature>
<comment type="caution">
    <text evidence="4">The sequence shown here is derived from an EMBL/GenBank/DDBJ whole genome shotgun (WGS) entry which is preliminary data.</text>
</comment>
<dbReference type="InterPro" id="IPR002048">
    <property type="entry name" value="EF_hand_dom"/>
</dbReference>
<evidence type="ECO:0000256" key="1">
    <source>
        <dbReference type="ARBA" id="ARBA00022837"/>
    </source>
</evidence>
<dbReference type="SUPFAM" id="SSF47473">
    <property type="entry name" value="EF-hand"/>
    <property type="match status" value="1"/>
</dbReference>
<dbReference type="InterPro" id="IPR011992">
    <property type="entry name" value="EF-hand-dom_pair"/>
</dbReference>
<feature type="domain" description="EF-hand" evidence="3">
    <location>
        <begin position="51"/>
        <end position="86"/>
    </location>
</feature>
<dbReference type="OrthoDB" id="5586at2759"/>
<dbReference type="PROSITE" id="PS50222">
    <property type="entry name" value="EF_HAND_2"/>
    <property type="match status" value="1"/>
</dbReference>
<protein>
    <recommendedName>
        <fullName evidence="3">EF-hand domain-containing protein</fullName>
    </recommendedName>
</protein>
<dbReference type="Proteomes" id="UP001165082">
    <property type="component" value="Unassembled WGS sequence"/>
</dbReference>
<evidence type="ECO:0000313" key="4">
    <source>
        <dbReference type="EMBL" id="GMH68722.1"/>
    </source>
</evidence>
<dbReference type="EMBL" id="BRXZ01001339">
    <property type="protein sequence ID" value="GMH68722.1"/>
    <property type="molecule type" value="Genomic_DNA"/>
</dbReference>
<organism evidence="4 5">
    <name type="scientific">Triparma retinervis</name>
    <dbReference type="NCBI Taxonomy" id="2557542"/>
    <lineage>
        <taxon>Eukaryota</taxon>
        <taxon>Sar</taxon>
        <taxon>Stramenopiles</taxon>
        <taxon>Ochrophyta</taxon>
        <taxon>Bolidophyceae</taxon>
        <taxon>Parmales</taxon>
        <taxon>Triparmaceae</taxon>
        <taxon>Triparma</taxon>
    </lineage>
</organism>
<dbReference type="PANTHER" id="PTHR14095">
    <property type="entry name" value="PHOSPHATASE 2A REGULATORY SUBUNIT-RELATED"/>
    <property type="match status" value="1"/>
</dbReference>
<proteinExistence type="predicted"/>
<dbReference type="AlphaFoldDB" id="A0A9W7AG11"/>
<feature type="region of interest" description="Disordered" evidence="2">
    <location>
        <begin position="180"/>
        <end position="209"/>
    </location>
</feature>
<dbReference type="InterPro" id="IPR018247">
    <property type="entry name" value="EF_Hand_1_Ca_BS"/>
</dbReference>
<accession>A0A9W7AG11</accession>
<name>A0A9W7AG11_9STRA</name>
<evidence type="ECO:0000259" key="3">
    <source>
        <dbReference type="PROSITE" id="PS50222"/>
    </source>
</evidence>
<dbReference type="Gene3D" id="1.10.238.10">
    <property type="entry name" value="EF-hand"/>
    <property type="match status" value="1"/>
</dbReference>
<evidence type="ECO:0000256" key="2">
    <source>
        <dbReference type="SAM" id="MobiDB-lite"/>
    </source>
</evidence>
<gene>
    <name evidence="4" type="ORF">TrRE_jg3578</name>
</gene>
<dbReference type="GO" id="GO:0019888">
    <property type="term" value="F:protein phosphatase regulator activity"/>
    <property type="evidence" value="ECO:0007669"/>
    <property type="project" value="TreeGrafter"/>
</dbReference>
<evidence type="ECO:0000313" key="5">
    <source>
        <dbReference type="Proteomes" id="UP001165082"/>
    </source>
</evidence>
<feature type="compositionally biased region" description="Basic and acidic residues" evidence="2">
    <location>
        <begin position="180"/>
        <end position="192"/>
    </location>
</feature>
<feature type="compositionally biased region" description="Basic and acidic residues" evidence="2">
    <location>
        <begin position="200"/>
        <end position="209"/>
    </location>
</feature>
<dbReference type="GO" id="GO:0005509">
    <property type="term" value="F:calcium ion binding"/>
    <property type="evidence" value="ECO:0007669"/>
    <property type="project" value="InterPro"/>
</dbReference>
<keyword evidence="1" id="KW-0106">Calcium</keyword>
<sequence length="209" mass="24327">KYGDHSLSHMIVDRIFEAAPRPFGNGTGKGSRETMGYEDFIYFMLSEEDKQNPTSVKYWFSCLDADGDGHLSTLDMRGFYAVQAHRMQCLGHEVVPFEDVLCQFVDMIKPKEQGRLGEGDFMQGHCNKVSGSLFDALFNLNKYLQFESRDPFLERNKREDEFSTDWDRYACVDYNRLAMEEEQREEERRDGTGGEGMDWETEHDAMMEE</sequence>
<dbReference type="PROSITE" id="PS00018">
    <property type="entry name" value="EF_HAND_1"/>
    <property type="match status" value="1"/>
</dbReference>
<dbReference type="PANTHER" id="PTHR14095:SF0">
    <property type="entry name" value="MIP22305P"/>
    <property type="match status" value="1"/>
</dbReference>